<reference evidence="7 8" key="1">
    <citation type="submission" date="2019-07" db="EMBL/GenBank/DDBJ databases">
        <title>Whole genome shotgun sequence of Thiobacillus plumbophilus NBRC 107929.</title>
        <authorList>
            <person name="Hosoyama A."/>
            <person name="Uohara A."/>
            <person name="Ohji S."/>
            <person name="Ichikawa N."/>
        </authorList>
    </citation>
    <scope>NUCLEOTIDE SEQUENCE [LARGE SCALE GENOMIC DNA]</scope>
    <source>
        <strain evidence="7 8">NBRC 107929</strain>
    </source>
</reference>
<feature type="transmembrane region" description="Helical" evidence="5">
    <location>
        <begin position="12"/>
        <end position="36"/>
    </location>
</feature>
<evidence type="ECO:0000256" key="4">
    <source>
        <dbReference type="ARBA" id="ARBA00023136"/>
    </source>
</evidence>
<evidence type="ECO:0000256" key="1">
    <source>
        <dbReference type="ARBA" id="ARBA00004141"/>
    </source>
</evidence>
<feature type="transmembrane region" description="Helical" evidence="5">
    <location>
        <begin position="413"/>
        <end position="433"/>
    </location>
</feature>
<evidence type="ECO:0000313" key="7">
    <source>
        <dbReference type="EMBL" id="GEP29279.1"/>
    </source>
</evidence>
<gene>
    <name evidence="7" type="ORF">TPL01_04170</name>
</gene>
<dbReference type="InterPro" id="IPR051533">
    <property type="entry name" value="WaaL-like"/>
</dbReference>
<dbReference type="AlphaFoldDB" id="A0A512L480"/>
<dbReference type="PANTHER" id="PTHR37422">
    <property type="entry name" value="TEICHURONIC ACID BIOSYNTHESIS PROTEIN TUAE"/>
    <property type="match status" value="1"/>
</dbReference>
<evidence type="ECO:0000313" key="8">
    <source>
        <dbReference type="Proteomes" id="UP000321337"/>
    </source>
</evidence>
<organism evidence="7 8">
    <name type="scientific">Sulfuriferula plumbiphila</name>
    <dbReference type="NCBI Taxonomy" id="171865"/>
    <lineage>
        <taxon>Bacteria</taxon>
        <taxon>Pseudomonadati</taxon>
        <taxon>Pseudomonadota</taxon>
        <taxon>Betaproteobacteria</taxon>
        <taxon>Nitrosomonadales</taxon>
        <taxon>Sulfuricellaceae</taxon>
        <taxon>Sulfuriferula</taxon>
    </lineage>
</organism>
<feature type="transmembrane region" description="Helical" evidence="5">
    <location>
        <begin position="80"/>
        <end position="98"/>
    </location>
</feature>
<dbReference type="GO" id="GO:0016020">
    <property type="term" value="C:membrane"/>
    <property type="evidence" value="ECO:0007669"/>
    <property type="project" value="UniProtKB-SubCell"/>
</dbReference>
<feature type="transmembrane region" description="Helical" evidence="5">
    <location>
        <begin position="148"/>
        <end position="165"/>
    </location>
</feature>
<keyword evidence="2 5" id="KW-0812">Transmembrane</keyword>
<evidence type="ECO:0000256" key="3">
    <source>
        <dbReference type="ARBA" id="ARBA00022989"/>
    </source>
</evidence>
<feature type="transmembrane region" description="Helical" evidence="5">
    <location>
        <begin position="200"/>
        <end position="217"/>
    </location>
</feature>
<comment type="caution">
    <text evidence="7">The sequence shown here is derived from an EMBL/GenBank/DDBJ whole genome shotgun (WGS) entry which is preliminary data.</text>
</comment>
<name>A0A512L480_9PROT</name>
<dbReference type="EMBL" id="BKAD01000003">
    <property type="protein sequence ID" value="GEP29279.1"/>
    <property type="molecule type" value="Genomic_DNA"/>
</dbReference>
<evidence type="ECO:0000256" key="2">
    <source>
        <dbReference type="ARBA" id="ARBA00022692"/>
    </source>
</evidence>
<dbReference type="Pfam" id="PF04932">
    <property type="entry name" value="Wzy_C"/>
    <property type="match status" value="1"/>
</dbReference>
<dbReference type="OrthoDB" id="9783389at2"/>
<feature type="transmembrane region" description="Helical" evidence="5">
    <location>
        <begin position="57"/>
        <end position="74"/>
    </location>
</feature>
<keyword evidence="3 5" id="KW-1133">Transmembrane helix</keyword>
<dbReference type="PANTHER" id="PTHR37422:SF23">
    <property type="entry name" value="TEICHURONIC ACID BIOSYNTHESIS PROTEIN TUAE"/>
    <property type="match status" value="1"/>
</dbReference>
<protein>
    <recommendedName>
        <fullName evidence="6">O-antigen ligase-related domain-containing protein</fullName>
    </recommendedName>
</protein>
<sequence length="663" mass="72530">MHTKTPTNVIAYLLIVTAIASGFLFIGTALTGLLLLTWLGVGLRQAMVTRIWIRYPLSRWMLAYLGWLGIVVWWSTTPNVSWLTAWVLAGLPIAYLAWGMTPNPDKIWNALRPAFLLAGPALALWGLGQVVTGYGYGHPVGPLVDTNAFAALMNLFWFPAVVHFIRKMHHKGIHARLIVPAMGLLLVSLALFATESRGATLTWMVLMPWVLWAGFRATRNRRAVLAVLVIALVGYLGAANVLGLNVSHRTLDLKEDVSTNARLMMWKSAARIALDHPLTGTGWGTFAAQYPAYRDPRENSTSGFYAHNDYVQLAAEGGIPALVLMLGIAAGLLLQLKRSLARKENPHALEATGLLLGSLALFIHASLNFIFYFAFMNILAGLFVARAVQLITPSGIGSVQLGGFAQIGRVTKAILASFIALLLAGPLLLQLLAQTTLTGSQPGLTVLRTVWTTANPYAIAKLITAIRPSSGIAQEIMLRASEHALKDSDGISMVGGNFQRAVLEETLQRYELIRAQTANNPTQGVREARILIEYRDLLEPGIALQRARSILVQNLRTDPYHADSMIALSRLDLAEGHKQQAQQVLRAAWGHVLSRRDQQLVVVESLRQLAAPQKIAELDAIEKQLRNVRSDSETGKPLILPAHFSENIDARLASIAATLRHQP</sequence>
<evidence type="ECO:0000256" key="5">
    <source>
        <dbReference type="SAM" id="Phobius"/>
    </source>
</evidence>
<feature type="transmembrane region" description="Helical" evidence="5">
    <location>
        <begin position="317"/>
        <end position="336"/>
    </location>
</feature>
<keyword evidence="4 5" id="KW-0472">Membrane</keyword>
<feature type="transmembrane region" description="Helical" evidence="5">
    <location>
        <begin position="110"/>
        <end position="128"/>
    </location>
</feature>
<feature type="transmembrane region" description="Helical" evidence="5">
    <location>
        <begin position="224"/>
        <end position="244"/>
    </location>
</feature>
<evidence type="ECO:0000259" key="6">
    <source>
        <dbReference type="Pfam" id="PF04932"/>
    </source>
</evidence>
<feature type="domain" description="O-antigen ligase-related" evidence="6">
    <location>
        <begin position="183"/>
        <end position="325"/>
    </location>
</feature>
<dbReference type="Proteomes" id="UP000321337">
    <property type="component" value="Unassembled WGS sequence"/>
</dbReference>
<comment type="subcellular location">
    <subcellularLocation>
        <location evidence="1">Membrane</location>
        <topology evidence="1">Multi-pass membrane protein</topology>
    </subcellularLocation>
</comment>
<keyword evidence="8" id="KW-1185">Reference proteome</keyword>
<dbReference type="InterPro" id="IPR007016">
    <property type="entry name" value="O-antigen_ligase-rel_domated"/>
</dbReference>
<feature type="transmembrane region" description="Helical" evidence="5">
    <location>
        <begin position="177"/>
        <end position="194"/>
    </location>
</feature>
<proteinExistence type="predicted"/>
<accession>A0A512L480</accession>
<feature type="transmembrane region" description="Helical" evidence="5">
    <location>
        <begin position="348"/>
        <end position="365"/>
    </location>
</feature>